<name>A0A5K7SC03_9BACT</name>
<gene>
    <name evidence="1" type="ORF">AQPE_3198</name>
</gene>
<dbReference type="Proteomes" id="UP001193389">
    <property type="component" value="Chromosome"/>
</dbReference>
<evidence type="ECO:0000313" key="2">
    <source>
        <dbReference type="Proteomes" id="UP001193389"/>
    </source>
</evidence>
<dbReference type="EMBL" id="AP018694">
    <property type="protein sequence ID" value="BBE19025.1"/>
    <property type="molecule type" value="Genomic_DNA"/>
</dbReference>
<keyword evidence="2" id="KW-1185">Reference proteome</keyword>
<dbReference type="KEGG" id="anf:AQPE_3198"/>
<reference evidence="1" key="1">
    <citation type="journal article" date="2020" name="Int. J. Syst. Evol. Microbiol.">
        <title>Aquipluma nitroreducens gen. nov. sp. nov., a novel facultatively anaerobic bacterium isolated from a freshwater lake.</title>
        <authorList>
            <person name="Watanabe M."/>
            <person name="Kojima H."/>
            <person name="Fukui M."/>
        </authorList>
    </citation>
    <scope>NUCLEOTIDE SEQUENCE</scope>
    <source>
        <strain evidence="1">MeG22</strain>
    </source>
</reference>
<evidence type="ECO:0000313" key="1">
    <source>
        <dbReference type="EMBL" id="BBE19025.1"/>
    </source>
</evidence>
<proteinExistence type="predicted"/>
<organism evidence="1 2">
    <name type="scientific">Aquipluma nitroreducens</name>
    <dbReference type="NCBI Taxonomy" id="2010828"/>
    <lineage>
        <taxon>Bacteria</taxon>
        <taxon>Pseudomonadati</taxon>
        <taxon>Bacteroidota</taxon>
        <taxon>Bacteroidia</taxon>
        <taxon>Marinilabiliales</taxon>
        <taxon>Prolixibacteraceae</taxon>
        <taxon>Aquipluma</taxon>
    </lineage>
</organism>
<keyword evidence="1" id="KW-0675">Receptor</keyword>
<accession>A0A5K7SC03</accession>
<protein>
    <submittedName>
        <fullName evidence="1">Ferrichrome-iron receptor</fullName>
    </submittedName>
</protein>
<dbReference type="AlphaFoldDB" id="A0A5K7SC03"/>
<sequence length="171" mass="19437">MLTSLCWAQEKTTDNKSLYKAFEMSVSEGLNLQATAKVGIKPVYGIFSVGTQFLAENYKWAFGAGVGTHLMKTEDHSMNLEYMIFHVNENEIWTDNYNNFQQVRLLYSKRLGEKISIFGGPSFNLNIAENKESFGHTFESTFAPYDMYSHVGDSHTAKGWIGFTLGIRFDK</sequence>